<dbReference type="InterPro" id="IPR042100">
    <property type="entry name" value="Bug_dom1"/>
</dbReference>
<comment type="caution">
    <text evidence="1">The sequence shown here is derived from an EMBL/GenBank/DDBJ whole genome shotgun (WGS) entry which is preliminary data.</text>
</comment>
<dbReference type="EMBL" id="JACCEM010000002">
    <property type="protein sequence ID" value="NYT48648.1"/>
    <property type="molecule type" value="Genomic_DNA"/>
</dbReference>
<organism evidence="1 2">
    <name type="scientific">Parapusillimonas granuli</name>
    <dbReference type="NCBI Taxonomy" id="380911"/>
    <lineage>
        <taxon>Bacteria</taxon>
        <taxon>Pseudomonadati</taxon>
        <taxon>Pseudomonadota</taxon>
        <taxon>Betaproteobacteria</taxon>
        <taxon>Burkholderiales</taxon>
        <taxon>Alcaligenaceae</taxon>
        <taxon>Parapusillimonas</taxon>
    </lineage>
</organism>
<dbReference type="AlphaFoldDB" id="A0A853FV51"/>
<name>A0A853FV51_9BURK</name>
<gene>
    <name evidence="1" type="ORF">H0A72_04930</name>
</gene>
<dbReference type="Gene3D" id="3.40.190.150">
    <property type="entry name" value="Bordetella uptake gene, domain 1"/>
    <property type="match status" value="1"/>
</dbReference>
<proteinExistence type="predicted"/>
<evidence type="ECO:0000313" key="2">
    <source>
        <dbReference type="Proteomes" id="UP000559809"/>
    </source>
</evidence>
<protein>
    <submittedName>
        <fullName evidence="1">Uncharacterized protein</fullName>
    </submittedName>
</protein>
<evidence type="ECO:0000313" key="1">
    <source>
        <dbReference type="EMBL" id="NYT48648.1"/>
    </source>
</evidence>
<dbReference type="Proteomes" id="UP000559809">
    <property type="component" value="Unassembled WGS sequence"/>
</dbReference>
<keyword evidence="2" id="KW-1185">Reference proteome</keyword>
<reference evidence="1 2" key="1">
    <citation type="submission" date="2020-07" db="EMBL/GenBank/DDBJ databases">
        <title>Taxonomic revisions and descriptions of new bacterial species based on genomic comparisons in the high-G+C-content subgroup of the family Alcaligenaceae.</title>
        <authorList>
            <person name="Szabo A."/>
            <person name="Felfoldi T."/>
        </authorList>
    </citation>
    <scope>NUCLEOTIDE SEQUENCE [LARGE SCALE GENOMIC DNA]</scope>
    <source>
        <strain evidence="1 2">LMG 24012</strain>
    </source>
</reference>
<accession>A0A853FV51</accession>
<sequence length="74" mass="7726">MPMKVHASGVDVLHVPYSGSAPLMTDKTPELIARLAQAGAEDGGGSAERLAEFMRSEQAKFAKVIKDAGISVQG</sequence>
<dbReference type="RefSeq" id="WP_180153931.1">
    <property type="nucleotide sequence ID" value="NZ_JACCEM010000002.1"/>
</dbReference>